<dbReference type="OrthoDB" id="112290at2"/>
<dbReference type="EMBL" id="BAUV01000060">
    <property type="protein sequence ID" value="GAE37231.1"/>
    <property type="molecule type" value="Genomic_DNA"/>
</dbReference>
<dbReference type="Pfam" id="PF08892">
    <property type="entry name" value="YqcI_YcgG"/>
    <property type="match status" value="1"/>
</dbReference>
<dbReference type="PANTHER" id="PTHR40045">
    <property type="entry name" value="YCGG FAMILY PROTEIN"/>
    <property type="match status" value="1"/>
</dbReference>
<dbReference type="Proteomes" id="UP000018896">
    <property type="component" value="Unassembled WGS sequence"/>
</dbReference>
<sequence length="243" mass="29016">MTLLTSLEVTQLKDWKKDAYIKFKEKITDTIKPFPCIPAVQSFYQNHLRFSFINDPRNQQSTSQLANILREYSLLSRSFGKYSTLIVFFQTPNDLKTNTILEFETLFWSQLTQLHELDQQEWPECIPLSPTNPEWEFCFHGEQYFMYCATPAHKNRNSRSFPYYMFAITPRWVLEEFQSTPSYSKKIKSHIRKRLSEYDELPPHPNLNSYGKQDNYEWKQYFLHDTPSSLDACPFLKSLKKKE</sequence>
<dbReference type="AlphaFoldDB" id="W4QYS1"/>
<protein>
    <recommendedName>
        <fullName evidence="3">YqcI/YcgG family protein</fullName>
    </recommendedName>
</protein>
<evidence type="ECO:0008006" key="3">
    <source>
        <dbReference type="Google" id="ProtNLM"/>
    </source>
</evidence>
<gene>
    <name evidence="1" type="ORF">JCM9157_4499</name>
</gene>
<organism evidence="1 2">
    <name type="scientific">Halalkalibacter akibai (strain ATCC 43226 / DSM 21942 / CIP 109018 / JCM 9157 / 1139)</name>
    <name type="common">Bacillus akibai</name>
    <dbReference type="NCBI Taxonomy" id="1236973"/>
    <lineage>
        <taxon>Bacteria</taxon>
        <taxon>Bacillati</taxon>
        <taxon>Bacillota</taxon>
        <taxon>Bacilli</taxon>
        <taxon>Bacillales</taxon>
        <taxon>Bacillaceae</taxon>
        <taxon>Halalkalibacter</taxon>
    </lineage>
</organism>
<dbReference type="RefSeq" id="WP_035667747.1">
    <property type="nucleotide sequence ID" value="NZ_BAUV01000060.1"/>
</dbReference>
<proteinExistence type="predicted"/>
<name>W4QYS1_HALA3</name>
<evidence type="ECO:0000313" key="1">
    <source>
        <dbReference type="EMBL" id="GAE37231.1"/>
    </source>
</evidence>
<dbReference type="STRING" id="1236973.JCM9157_4499"/>
<reference evidence="1 2" key="1">
    <citation type="journal article" date="2014" name="Genome Announc.">
        <title>Draft Genome Sequences of Three Alkaliphilic Bacillus Strains, Bacillus wakoensis JCM 9140T, Bacillus akibai JCM 9157T, and Bacillus hemicellulosilyticus JCM 9152T.</title>
        <authorList>
            <person name="Yuki M."/>
            <person name="Oshima K."/>
            <person name="Suda W."/>
            <person name="Oshida Y."/>
            <person name="Kitamura K."/>
            <person name="Iida T."/>
            <person name="Hattori M."/>
            <person name="Ohkuma M."/>
        </authorList>
    </citation>
    <scope>NUCLEOTIDE SEQUENCE [LARGE SCALE GENOMIC DNA]</scope>
    <source>
        <strain evidence="1 2">JCM 9157</strain>
    </source>
</reference>
<comment type="caution">
    <text evidence="1">The sequence shown here is derived from an EMBL/GenBank/DDBJ whole genome shotgun (WGS) entry which is preliminary data.</text>
</comment>
<accession>W4QYS1</accession>
<evidence type="ECO:0000313" key="2">
    <source>
        <dbReference type="Proteomes" id="UP000018896"/>
    </source>
</evidence>
<dbReference type="InterPro" id="IPR014988">
    <property type="entry name" value="Uncharacterised_YqcI/YcgG"/>
</dbReference>
<dbReference type="PANTHER" id="PTHR40045:SF1">
    <property type="entry name" value="YQCI_YCGG FAMILY PROTEIN"/>
    <property type="match status" value="1"/>
</dbReference>
<dbReference type="eggNOG" id="COG3403">
    <property type="taxonomic scope" value="Bacteria"/>
</dbReference>
<keyword evidence="2" id="KW-1185">Reference proteome</keyword>